<reference evidence="1" key="1">
    <citation type="journal article" date="2015" name="Nature">
        <title>Complex archaea that bridge the gap between prokaryotes and eukaryotes.</title>
        <authorList>
            <person name="Spang A."/>
            <person name="Saw J.H."/>
            <person name="Jorgensen S.L."/>
            <person name="Zaremba-Niedzwiedzka K."/>
            <person name="Martijn J."/>
            <person name="Lind A.E."/>
            <person name="van Eijk R."/>
            <person name="Schleper C."/>
            <person name="Guy L."/>
            <person name="Ettema T.J."/>
        </authorList>
    </citation>
    <scope>NUCLEOTIDE SEQUENCE</scope>
</reference>
<name>A0A0F9DH64_9ZZZZ</name>
<gene>
    <name evidence="1" type="ORF">LCGC14_2278130</name>
</gene>
<sequence length="76" mass="9033">MDKNGNEIKDFADFFLDIKNYNKLFAPDDSIKDINLISSLIYNLHQVAQNKIKVKNKLWKEEIKTLNEKIYSKEKK</sequence>
<comment type="caution">
    <text evidence="1">The sequence shown here is derived from an EMBL/GenBank/DDBJ whole genome shotgun (WGS) entry which is preliminary data.</text>
</comment>
<accession>A0A0F9DH64</accession>
<dbReference type="EMBL" id="LAZR01031636">
    <property type="protein sequence ID" value="KKL53166.1"/>
    <property type="molecule type" value="Genomic_DNA"/>
</dbReference>
<protein>
    <submittedName>
        <fullName evidence="1">Uncharacterized protein</fullName>
    </submittedName>
</protein>
<dbReference type="AlphaFoldDB" id="A0A0F9DH64"/>
<evidence type="ECO:0000313" key="1">
    <source>
        <dbReference type="EMBL" id="KKL53166.1"/>
    </source>
</evidence>
<organism evidence="1">
    <name type="scientific">marine sediment metagenome</name>
    <dbReference type="NCBI Taxonomy" id="412755"/>
    <lineage>
        <taxon>unclassified sequences</taxon>
        <taxon>metagenomes</taxon>
        <taxon>ecological metagenomes</taxon>
    </lineage>
</organism>
<proteinExistence type="predicted"/>
<feature type="non-terminal residue" evidence="1">
    <location>
        <position position="76"/>
    </location>
</feature>